<dbReference type="PANTHER" id="PTHR43401:SF4">
    <property type="entry name" value="D-ARABINOSE 1-DEHYDROGENASE (NADP(+))"/>
    <property type="match status" value="1"/>
</dbReference>
<evidence type="ECO:0000256" key="1">
    <source>
        <dbReference type="ARBA" id="ARBA00023002"/>
    </source>
</evidence>
<dbReference type="Pfam" id="PF00107">
    <property type="entry name" value="ADH_zinc_N"/>
    <property type="match status" value="1"/>
</dbReference>
<accession>A0A0Q0VS30</accession>
<dbReference type="InParanoid" id="A0A0Q0VS30"/>
<dbReference type="InterPro" id="IPR013149">
    <property type="entry name" value="ADH-like_C"/>
</dbReference>
<sequence>MKAVVINNFGTENLEIRDVDEPSGGIKVMVKKAGLNPLDYNLIAGKVVYGVSPMPHIPGSEIMGIAMDDGKNIKKGDRVIVYNRIFDGSCEMCISGNEHLCYNGGIWGVVTNGGYSEYISVDEKNLFKVPDVIDDNTAVSIGIGALTAYRAIKTARPAPGSKILVYGAGNTGIFTVQIARIMGLDVYVYSRKNELGKFGITVFNKIPDDFQADTVINPLGNGLLSESLKHVKRRGKLITYGVLTGRNFEADIADIYTNEKQIIGSTGGTRQDLYELLKIMSLNRFYLPVYMEYSLWNIKKALEDFTNRETGRIILNL</sequence>
<dbReference type="InterPro" id="IPR050129">
    <property type="entry name" value="Zn_alcohol_dh"/>
</dbReference>
<dbReference type="InterPro" id="IPR020843">
    <property type="entry name" value="ER"/>
</dbReference>
<dbReference type="FunCoup" id="A0A0Q0VS30">
    <property type="interactions" value="19"/>
</dbReference>
<name>A0A0Q0VS30_9ARCH</name>
<evidence type="ECO:0000313" key="3">
    <source>
        <dbReference type="EMBL" id="KQB34090.1"/>
    </source>
</evidence>
<dbReference type="InterPro" id="IPR036291">
    <property type="entry name" value="NAD(P)-bd_dom_sf"/>
</dbReference>
<proteinExistence type="predicted"/>
<dbReference type="RefSeq" id="WP_048101673.1">
    <property type="nucleotide sequence ID" value="NZ_LKBH01000272.1"/>
</dbReference>
<organism evidence="3 4">
    <name type="scientific">Acidiplasma cupricumulans</name>
    <dbReference type="NCBI Taxonomy" id="312540"/>
    <lineage>
        <taxon>Archaea</taxon>
        <taxon>Methanobacteriati</taxon>
        <taxon>Thermoplasmatota</taxon>
        <taxon>Thermoplasmata</taxon>
        <taxon>Thermoplasmatales</taxon>
        <taxon>Ferroplasmaceae</taxon>
        <taxon>Acidiplasma</taxon>
    </lineage>
</organism>
<evidence type="ECO:0000313" key="4">
    <source>
        <dbReference type="Proteomes" id="UP000050301"/>
    </source>
</evidence>
<dbReference type="GO" id="GO:0016616">
    <property type="term" value="F:oxidoreductase activity, acting on the CH-OH group of donors, NAD or NADP as acceptor"/>
    <property type="evidence" value="ECO:0007669"/>
    <property type="project" value="UniProtKB-ARBA"/>
</dbReference>
<dbReference type="PANTHER" id="PTHR43401">
    <property type="entry name" value="L-THREONINE 3-DEHYDROGENASE"/>
    <property type="match status" value="1"/>
</dbReference>
<dbReference type="GO" id="GO:0044281">
    <property type="term" value="P:small molecule metabolic process"/>
    <property type="evidence" value="ECO:0007669"/>
    <property type="project" value="UniProtKB-ARBA"/>
</dbReference>
<dbReference type="GO" id="GO:0043168">
    <property type="term" value="F:anion binding"/>
    <property type="evidence" value="ECO:0007669"/>
    <property type="project" value="UniProtKB-ARBA"/>
</dbReference>
<dbReference type="InterPro" id="IPR013154">
    <property type="entry name" value="ADH-like_N"/>
</dbReference>
<dbReference type="AlphaFoldDB" id="A0A0Q0VS30"/>
<dbReference type="SUPFAM" id="SSF50129">
    <property type="entry name" value="GroES-like"/>
    <property type="match status" value="1"/>
</dbReference>
<dbReference type="InterPro" id="IPR011032">
    <property type="entry name" value="GroES-like_sf"/>
</dbReference>
<dbReference type="SUPFAM" id="SSF51735">
    <property type="entry name" value="NAD(P)-binding Rossmann-fold domains"/>
    <property type="match status" value="1"/>
</dbReference>
<evidence type="ECO:0000259" key="2">
    <source>
        <dbReference type="SMART" id="SM00829"/>
    </source>
</evidence>
<dbReference type="SMART" id="SM00829">
    <property type="entry name" value="PKS_ER"/>
    <property type="match status" value="1"/>
</dbReference>
<dbReference type="GeneID" id="84222332"/>
<dbReference type="Proteomes" id="UP000050301">
    <property type="component" value="Unassembled WGS sequence"/>
</dbReference>
<gene>
    <name evidence="3" type="ORF">AOG55_01485</name>
</gene>
<dbReference type="GO" id="GO:0030554">
    <property type="term" value="F:adenyl nucleotide binding"/>
    <property type="evidence" value="ECO:0007669"/>
    <property type="project" value="UniProtKB-ARBA"/>
</dbReference>
<dbReference type="Gene3D" id="3.90.180.10">
    <property type="entry name" value="Medium-chain alcohol dehydrogenases, catalytic domain"/>
    <property type="match status" value="1"/>
</dbReference>
<protein>
    <submittedName>
        <fullName evidence="3">Alcohol dehydrogenase</fullName>
    </submittedName>
</protein>
<dbReference type="EMBL" id="LKBH01000272">
    <property type="protein sequence ID" value="KQB34090.1"/>
    <property type="molecule type" value="Genomic_DNA"/>
</dbReference>
<keyword evidence="1" id="KW-0560">Oxidoreductase</keyword>
<keyword evidence="4" id="KW-1185">Reference proteome</keyword>
<reference evidence="3 4" key="1">
    <citation type="submission" date="2015-09" db="EMBL/GenBank/DDBJ databases">
        <title>Heavy metals and arsenic resistance mechanisms in polyextremophilic archaea of the family Ferroplasmaceae.</title>
        <authorList>
            <person name="Bulaev A.G."/>
            <person name="Kanygina A.V."/>
        </authorList>
    </citation>
    <scope>NUCLEOTIDE SEQUENCE [LARGE SCALE GENOMIC DNA]</scope>
    <source>
        <strain evidence="3 4">BH2</strain>
    </source>
</reference>
<dbReference type="GO" id="GO:0051262">
    <property type="term" value="P:protein tetramerization"/>
    <property type="evidence" value="ECO:0007669"/>
    <property type="project" value="UniProtKB-ARBA"/>
</dbReference>
<dbReference type="Gene3D" id="3.40.50.720">
    <property type="entry name" value="NAD(P)-binding Rossmann-like Domain"/>
    <property type="match status" value="1"/>
</dbReference>
<dbReference type="Pfam" id="PF08240">
    <property type="entry name" value="ADH_N"/>
    <property type="match status" value="1"/>
</dbReference>
<comment type="caution">
    <text evidence="3">The sequence shown here is derived from an EMBL/GenBank/DDBJ whole genome shotgun (WGS) entry which is preliminary data.</text>
</comment>
<feature type="domain" description="Enoyl reductase (ER)" evidence="2">
    <location>
        <begin position="10"/>
        <end position="315"/>
    </location>
</feature>